<dbReference type="PANTHER" id="PTHR33830:SF23">
    <property type="entry name" value="DEFENSIN-LIKE PROTEIN 159-RELATED"/>
    <property type="match status" value="1"/>
</dbReference>
<dbReference type="EMBL" id="JAEFBK010000012">
    <property type="protein sequence ID" value="KAG7541042.1"/>
    <property type="molecule type" value="Genomic_DNA"/>
</dbReference>
<evidence type="ECO:0000256" key="5">
    <source>
        <dbReference type="ARBA" id="ARBA00023157"/>
    </source>
</evidence>
<evidence type="ECO:0000256" key="2">
    <source>
        <dbReference type="ARBA" id="ARBA00022529"/>
    </source>
</evidence>
<keyword evidence="7" id="KW-1185">Reference proteome</keyword>
<reference evidence="6 7" key="1">
    <citation type="submission" date="2020-12" db="EMBL/GenBank/DDBJ databases">
        <title>Concerted genomic and epigenomic changes stabilize Arabidopsis allopolyploids.</title>
        <authorList>
            <person name="Chen Z."/>
        </authorList>
    </citation>
    <scope>NUCLEOTIDE SEQUENCE [LARGE SCALE GENOMIC DNA]</scope>
    <source>
        <strain evidence="6">Allo738</strain>
        <tissue evidence="6">Leaf</tissue>
    </source>
</reference>
<gene>
    <name evidence="6" type="ORF">ISN45_Aa07g011800</name>
</gene>
<dbReference type="Proteomes" id="UP000694240">
    <property type="component" value="Chromosome 12"/>
</dbReference>
<keyword evidence="4" id="KW-0611">Plant defense</keyword>
<evidence type="ECO:0000313" key="6">
    <source>
        <dbReference type="EMBL" id="KAG7541042.1"/>
    </source>
</evidence>
<protein>
    <submittedName>
        <fullName evidence="6">S locus-related glycoprotein 1 binding pollen coat protein</fullName>
    </submittedName>
</protein>
<name>A0A8T1Y174_9BRAS</name>
<organism evidence="6 7">
    <name type="scientific">Arabidopsis thaliana x Arabidopsis arenosa</name>
    <dbReference type="NCBI Taxonomy" id="1240361"/>
    <lineage>
        <taxon>Eukaryota</taxon>
        <taxon>Viridiplantae</taxon>
        <taxon>Streptophyta</taxon>
        <taxon>Embryophyta</taxon>
        <taxon>Tracheophyta</taxon>
        <taxon>Spermatophyta</taxon>
        <taxon>Magnoliopsida</taxon>
        <taxon>eudicotyledons</taxon>
        <taxon>Gunneridae</taxon>
        <taxon>Pentapetalae</taxon>
        <taxon>rosids</taxon>
        <taxon>malvids</taxon>
        <taxon>Brassicales</taxon>
        <taxon>Brassicaceae</taxon>
        <taxon>Camelineae</taxon>
        <taxon>Arabidopsis</taxon>
    </lineage>
</organism>
<evidence type="ECO:0000256" key="3">
    <source>
        <dbReference type="ARBA" id="ARBA00022577"/>
    </source>
</evidence>
<comment type="similarity">
    <text evidence="1">Belongs to the DEFL family.</text>
</comment>
<evidence type="ECO:0000313" key="7">
    <source>
        <dbReference type="Proteomes" id="UP000694240"/>
    </source>
</evidence>
<dbReference type="GO" id="GO:0050832">
    <property type="term" value="P:defense response to fungus"/>
    <property type="evidence" value="ECO:0007669"/>
    <property type="project" value="UniProtKB-KW"/>
</dbReference>
<evidence type="ECO:0000256" key="1">
    <source>
        <dbReference type="ARBA" id="ARBA00006722"/>
    </source>
</evidence>
<keyword evidence="6" id="KW-0167">Capsid protein</keyword>
<sequence>MVERVEGNQCRLTIDKETPCHLSDCRLSCYTAYNGVGKCFDDPNVPGPDNCAFLMVECDEGKRCHTTIDQANYCDLADCRLSCYSGYNGVGKCFDDPKVPGPSNCGCLYNC</sequence>
<dbReference type="InterPro" id="IPR010851">
    <property type="entry name" value="DEFL"/>
</dbReference>
<keyword evidence="5" id="KW-1015">Disulfide bond</keyword>
<dbReference type="Pfam" id="PF07333">
    <property type="entry name" value="SLR1-BP"/>
    <property type="match status" value="2"/>
</dbReference>
<accession>A0A8T1Y174</accession>
<dbReference type="GO" id="GO:0031640">
    <property type="term" value="P:killing of cells of another organism"/>
    <property type="evidence" value="ECO:0007669"/>
    <property type="project" value="UniProtKB-KW"/>
</dbReference>
<evidence type="ECO:0000256" key="4">
    <source>
        <dbReference type="ARBA" id="ARBA00022821"/>
    </source>
</evidence>
<comment type="caution">
    <text evidence="6">The sequence shown here is derived from an EMBL/GenBank/DDBJ whole genome shotgun (WGS) entry which is preliminary data.</text>
</comment>
<keyword evidence="2" id="KW-0929">Antimicrobial</keyword>
<dbReference type="AlphaFoldDB" id="A0A8T1Y174"/>
<keyword evidence="6" id="KW-0946">Virion</keyword>
<proteinExistence type="inferred from homology"/>
<keyword evidence="3" id="KW-0295">Fungicide</keyword>
<dbReference type="PANTHER" id="PTHR33830">
    <property type="entry name" value="DEFENSIN-LIKE PROTEIN 184-RELATED"/>
    <property type="match status" value="1"/>
</dbReference>